<sequence>MRLSNPSSATALLAIAVVTGPPLVGYMVGGRERDTVRLAVTRPVLHLHHGRFFWLTGSDEIRSFFFSEQYSQHRLCKPRYPE</sequence>
<feature type="signal peptide" evidence="1">
    <location>
        <begin position="1"/>
        <end position="25"/>
    </location>
</feature>
<dbReference type="KEGG" id="bsc:COCSADRAFT_318390"/>
<dbReference type="AlphaFoldDB" id="M2T868"/>
<keyword evidence="1" id="KW-0732">Signal</keyword>
<dbReference type="OrthoDB" id="3693684at2759"/>
<dbReference type="HOGENOM" id="CLU_2654305_0_0_1"/>
<dbReference type="EMBL" id="KB445642">
    <property type="protein sequence ID" value="EMD65132.1"/>
    <property type="molecule type" value="Genomic_DNA"/>
</dbReference>
<evidence type="ECO:0000256" key="1">
    <source>
        <dbReference type="SAM" id="SignalP"/>
    </source>
</evidence>
<dbReference type="RefSeq" id="XP_007699618.1">
    <property type="nucleotide sequence ID" value="XM_007701428.1"/>
</dbReference>
<name>M2T868_COCSN</name>
<keyword evidence="3" id="KW-1185">Reference proteome</keyword>
<evidence type="ECO:0000313" key="3">
    <source>
        <dbReference type="Proteomes" id="UP000016934"/>
    </source>
</evidence>
<organism evidence="2 3">
    <name type="scientific">Cochliobolus sativus (strain ND90Pr / ATCC 201652)</name>
    <name type="common">Common root rot and spot blotch fungus</name>
    <name type="synonym">Bipolaris sorokiniana</name>
    <dbReference type="NCBI Taxonomy" id="665912"/>
    <lineage>
        <taxon>Eukaryota</taxon>
        <taxon>Fungi</taxon>
        <taxon>Dikarya</taxon>
        <taxon>Ascomycota</taxon>
        <taxon>Pezizomycotina</taxon>
        <taxon>Dothideomycetes</taxon>
        <taxon>Pleosporomycetidae</taxon>
        <taxon>Pleosporales</taxon>
        <taxon>Pleosporineae</taxon>
        <taxon>Pleosporaceae</taxon>
        <taxon>Bipolaris</taxon>
    </lineage>
</organism>
<gene>
    <name evidence="2" type="ORF">COCSADRAFT_318390</name>
</gene>
<protein>
    <submittedName>
        <fullName evidence="2">Uncharacterized protein</fullName>
    </submittedName>
</protein>
<evidence type="ECO:0000313" key="2">
    <source>
        <dbReference type="EMBL" id="EMD65132.1"/>
    </source>
</evidence>
<feature type="chain" id="PRO_5004025749" evidence="1">
    <location>
        <begin position="26"/>
        <end position="82"/>
    </location>
</feature>
<proteinExistence type="predicted"/>
<reference evidence="3" key="2">
    <citation type="journal article" date="2013" name="PLoS Genet.">
        <title>Comparative genome structure, secondary metabolite, and effector coding capacity across Cochliobolus pathogens.</title>
        <authorList>
            <person name="Condon B.J."/>
            <person name="Leng Y."/>
            <person name="Wu D."/>
            <person name="Bushley K.E."/>
            <person name="Ohm R.A."/>
            <person name="Otillar R."/>
            <person name="Martin J."/>
            <person name="Schackwitz W."/>
            <person name="Grimwood J."/>
            <person name="MohdZainudin N."/>
            <person name="Xue C."/>
            <person name="Wang R."/>
            <person name="Manning V.A."/>
            <person name="Dhillon B."/>
            <person name="Tu Z.J."/>
            <person name="Steffenson B.J."/>
            <person name="Salamov A."/>
            <person name="Sun H."/>
            <person name="Lowry S."/>
            <person name="LaButti K."/>
            <person name="Han J."/>
            <person name="Copeland A."/>
            <person name="Lindquist E."/>
            <person name="Barry K."/>
            <person name="Schmutz J."/>
            <person name="Baker S.E."/>
            <person name="Ciuffetti L.M."/>
            <person name="Grigoriev I.V."/>
            <person name="Zhong S."/>
            <person name="Turgeon B.G."/>
        </authorList>
    </citation>
    <scope>NUCLEOTIDE SEQUENCE [LARGE SCALE GENOMIC DNA]</scope>
    <source>
        <strain evidence="3">ND90Pr / ATCC 201652</strain>
    </source>
</reference>
<dbReference type="GeneID" id="19136544"/>
<dbReference type="Proteomes" id="UP000016934">
    <property type="component" value="Unassembled WGS sequence"/>
</dbReference>
<accession>M2T868</accession>
<reference evidence="2 3" key="1">
    <citation type="journal article" date="2012" name="PLoS Pathog.">
        <title>Diverse lifestyles and strategies of plant pathogenesis encoded in the genomes of eighteen Dothideomycetes fungi.</title>
        <authorList>
            <person name="Ohm R.A."/>
            <person name="Feau N."/>
            <person name="Henrissat B."/>
            <person name="Schoch C.L."/>
            <person name="Horwitz B.A."/>
            <person name="Barry K.W."/>
            <person name="Condon B.J."/>
            <person name="Copeland A.C."/>
            <person name="Dhillon B."/>
            <person name="Glaser F."/>
            <person name="Hesse C.N."/>
            <person name="Kosti I."/>
            <person name="LaButti K."/>
            <person name="Lindquist E.A."/>
            <person name="Lucas S."/>
            <person name="Salamov A.A."/>
            <person name="Bradshaw R.E."/>
            <person name="Ciuffetti L."/>
            <person name="Hamelin R.C."/>
            <person name="Kema G.H.J."/>
            <person name="Lawrence C."/>
            <person name="Scott J.A."/>
            <person name="Spatafora J.W."/>
            <person name="Turgeon B.G."/>
            <person name="de Wit P.J.G.M."/>
            <person name="Zhong S."/>
            <person name="Goodwin S.B."/>
            <person name="Grigoriev I.V."/>
        </authorList>
    </citation>
    <scope>NUCLEOTIDE SEQUENCE [LARGE SCALE GENOMIC DNA]</scope>
    <source>
        <strain evidence="3">ND90Pr / ATCC 201652</strain>
    </source>
</reference>
<dbReference type="OMA" id="EQYSQHR"/>